<feature type="region of interest" description="Disordered" evidence="1">
    <location>
        <begin position="1"/>
        <end position="46"/>
    </location>
</feature>
<name>A0ABV1MQH1_9BACI</name>
<feature type="compositionally biased region" description="Basic and acidic residues" evidence="1">
    <location>
        <begin position="1"/>
        <end position="34"/>
    </location>
</feature>
<dbReference type="RefSeq" id="WP_349658908.1">
    <property type="nucleotide sequence ID" value="NZ_JBEGDG010000003.1"/>
</dbReference>
<gene>
    <name evidence="2" type="ORF">ABNX05_05975</name>
</gene>
<protein>
    <submittedName>
        <fullName evidence="2">Uncharacterized protein</fullName>
    </submittedName>
</protein>
<evidence type="ECO:0000256" key="1">
    <source>
        <dbReference type="SAM" id="MobiDB-lite"/>
    </source>
</evidence>
<evidence type="ECO:0000313" key="3">
    <source>
        <dbReference type="Proteomes" id="UP001478862"/>
    </source>
</evidence>
<dbReference type="Proteomes" id="UP001478862">
    <property type="component" value="Unassembled WGS sequence"/>
</dbReference>
<evidence type="ECO:0000313" key="2">
    <source>
        <dbReference type="EMBL" id="MEQ6354159.1"/>
    </source>
</evidence>
<reference evidence="2 3" key="1">
    <citation type="submission" date="2024-06" db="EMBL/GenBank/DDBJ databases">
        <title>Lysinibacillus zambalefons sp. nov., a Novel Firmicute Isolated from the Poon Bato Zambales Hyperalkaline Spring.</title>
        <authorList>
            <person name="Aja J.A."/>
            <person name="Lazaro J.E.H."/>
            <person name="Llorin L.D."/>
            <person name="Lim K.R."/>
            <person name="Teodosio J."/>
            <person name="Dalisay D.S."/>
        </authorList>
    </citation>
    <scope>NUCLEOTIDE SEQUENCE [LARGE SCALE GENOMIC DNA]</scope>
    <source>
        <strain evidence="2 3">M3</strain>
    </source>
</reference>
<sequence length="70" mass="8158">MDRIARVTERRVEATDKTARVTERTVETTERTVETTESTPKSKQKSTLQYGDDLYFHAILVILRWAVMVE</sequence>
<keyword evidence="3" id="KW-1185">Reference proteome</keyword>
<organism evidence="2 3">
    <name type="scientific">Lysinibacillus zambalensis</name>
    <dbReference type="NCBI Taxonomy" id="3160866"/>
    <lineage>
        <taxon>Bacteria</taxon>
        <taxon>Bacillati</taxon>
        <taxon>Bacillota</taxon>
        <taxon>Bacilli</taxon>
        <taxon>Bacillales</taxon>
        <taxon>Bacillaceae</taxon>
        <taxon>Lysinibacillus</taxon>
    </lineage>
</organism>
<dbReference type="EMBL" id="JBEGDG010000003">
    <property type="protein sequence ID" value="MEQ6354159.1"/>
    <property type="molecule type" value="Genomic_DNA"/>
</dbReference>
<proteinExistence type="predicted"/>
<comment type="caution">
    <text evidence="2">The sequence shown here is derived from an EMBL/GenBank/DDBJ whole genome shotgun (WGS) entry which is preliminary data.</text>
</comment>
<accession>A0ABV1MQH1</accession>